<evidence type="ECO:0000256" key="7">
    <source>
        <dbReference type="ARBA" id="ARBA00022833"/>
    </source>
</evidence>
<evidence type="ECO:0000256" key="6">
    <source>
        <dbReference type="ARBA" id="ARBA00022801"/>
    </source>
</evidence>
<dbReference type="Gene3D" id="3.40.390.30">
    <property type="entry name" value="Metalloproteases ('zincins'), catalytic domain"/>
    <property type="match status" value="1"/>
</dbReference>
<dbReference type="NCBIfam" id="TIGR00043">
    <property type="entry name" value="rRNA maturation RNase YbeY"/>
    <property type="match status" value="1"/>
</dbReference>
<keyword evidence="4" id="KW-0479">Metal-binding</keyword>
<evidence type="ECO:0000256" key="5">
    <source>
        <dbReference type="ARBA" id="ARBA00022759"/>
    </source>
</evidence>
<dbReference type="HAMAP" id="MF_00009">
    <property type="entry name" value="Endoribonucl_YbeY"/>
    <property type="match status" value="1"/>
</dbReference>
<dbReference type="PROSITE" id="PS01306">
    <property type="entry name" value="UPF0054"/>
    <property type="match status" value="1"/>
</dbReference>
<dbReference type="GO" id="GO:0046872">
    <property type="term" value="F:metal ion binding"/>
    <property type="evidence" value="ECO:0007669"/>
    <property type="project" value="UniProtKB-KW"/>
</dbReference>
<evidence type="ECO:0000256" key="2">
    <source>
        <dbReference type="ARBA" id="ARBA00010875"/>
    </source>
</evidence>
<name>A0A3B1B8R0_9ZZZZ</name>
<dbReference type="GO" id="GO:0004519">
    <property type="term" value="F:endonuclease activity"/>
    <property type="evidence" value="ECO:0007669"/>
    <property type="project" value="UniProtKB-KW"/>
</dbReference>
<sequence>MHIELQRVLAAGPTEADIQHWVEVALHHEQRENIELTLRIVDEAESMALNHQYRHKDYATNVLSFTYDIPAEVEIELLGDLVICAPVVQREAAEQGKSEQAHWAHMIVHGLLHLLGFDHLNDADAKEMEAHEISILMQLEFTNPYDISETEG</sequence>
<evidence type="ECO:0000313" key="8">
    <source>
        <dbReference type="EMBL" id="VAX12492.1"/>
    </source>
</evidence>
<dbReference type="GO" id="GO:0006364">
    <property type="term" value="P:rRNA processing"/>
    <property type="evidence" value="ECO:0007669"/>
    <property type="project" value="InterPro"/>
</dbReference>
<evidence type="ECO:0000256" key="1">
    <source>
        <dbReference type="ARBA" id="ARBA00001947"/>
    </source>
</evidence>
<keyword evidence="3" id="KW-0540">Nuclease</keyword>
<dbReference type="Pfam" id="PF02130">
    <property type="entry name" value="YbeY"/>
    <property type="match status" value="1"/>
</dbReference>
<dbReference type="EMBL" id="UOFZ01000043">
    <property type="protein sequence ID" value="VAX12492.1"/>
    <property type="molecule type" value="Genomic_DNA"/>
</dbReference>
<dbReference type="InterPro" id="IPR020549">
    <property type="entry name" value="YbeY_CS"/>
</dbReference>
<keyword evidence="6 8" id="KW-0378">Hydrolase</keyword>
<accession>A0A3B1B8R0</accession>
<keyword evidence="7" id="KW-0862">Zinc</keyword>
<evidence type="ECO:0000256" key="4">
    <source>
        <dbReference type="ARBA" id="ARBA00022723"/>
    </source>
</evidence>
<dbReference type="PANTHER" id="PTHR46986:SF1">
    <property type="entry name" value="ENDORIBONUCLEASE YBEY, CHLOROPLASTIC"/>
    <property type="match status" value="1"/>
</dbReference>
<evidence type="ECO:0000256" key="3">
    <source>
        <dbReference type="ARBA" id="ARBA00022722"/>
    </source>
</evidence>
<keyword evidence="5" id="KW-0255">Endonuclease</keyword>
<dbReference type="GO" id="GO:0004222">
    <property type="term" value="F:metalloendopeptidase activity"/>
    <property type="evidence" value="ECO:0007669"/>
    <property type="project" value="InterPro"/>
</dbReference>
<gene>
    <name evidence="8" type="ORF">MNBD_GAMMA24-1852</name>
</gene>
<proteinExistence type="inferred from homology"/>
<dbReference type="PANTHER" id="PTHR46986">
    <property type="entry name" value="ENDORIBONUCLEASE YBEY, CHLOROPLASTIC"/>
    <property type="match status" value="1"/>
</dbReference>
<protein>
    <submittedName>
        <fullName evidence="8">Metal-dependent hydrolase YbeY, involved in rRNA and/or ribosome maturation and assembly</fullName>
    </submittedName>
</protein>
<dbReference type="SUPFAM" id="SSF55486">
    <property type="entry name" value="Metalloproteases ('zincins'), catalytic domain"/>
    <property type="match status" value="1"/>
</dbReference>
<organism evidence="8">
    <name type="scientific">hydrothermal vent metagenome</name>
    <dbReference type="NCBI Taxonomy" id="652676"/>
    <lineage>
        <taxon>unclassified sequences</taxon>
        <taxon>metagenomes</taxon>
        <taxon>ecological metagenomes</taxon>
    </lineage>
</organism>
<dbReference type="InterPro" id="IPR002036">
    <property type="entry name" value="YbeY"/>
</dbReference>
<reference evidence="8" key="1">
    <citation type="submission" date="2018-06" db="EMBL/GenBank/DDBJ databases">
        <authorList>
            <person name="Zhirakovskaya E."/>
        </authorList>
    </citation>
    <scope>NUCLEOTIDE SEQUENCE</scope>
</reference>
<dbReference type="AlphaFoldDB" id="A0A3B1B8R0"/>
<dbReference type="InterPro" id="IPR023091">
    <property type="entry name" value="MetalPrtase_cat_dom_sf_prd"/>
</dbReference>
<comment type="cofactor">
    <cofactor evidence="1">
        <name>Zn(2+)</name>
        <dbReference type="ChEBI" id="CHEBI:29105"/>
    </cofactor>
</comment>
<comment type="similarity">
    <text evidence="2">Belongs to the endoribonuclease YbeY family.</text>
</comment>